<dbReference type="SUPFAM" id="SSF50978">
    <property type="entry name" value="WD40 repeat-like"/>
    <property type="match status" value="1"/>
</dbReference>
<dbReference type="SMR" id="A2F8R8"/>
<evidence type="ECO:0000313" key="5">
    <source>
        <dbReference type="Proteomes" id="UP000001542"/>
    </source>
</evidence>
<dbReference type="VEuPathDB" id="TrichDB:TVAG_333620"/>
<dbReference type="OrthoDB" id="2306at2759"/>
<feature type="repeat" description="WD" evidence="3">
    <location>
        <begin position="54"/>
        <end position="86"/>
    </location>
</feature>
<dbReference type="KEGG" id="tva:4756498"/>
<dbReference type="GO" id="GO:0030042">
    <property type="term" value="P:actin filament depolymerization"/>
    <property type="evidence" value="ECO:0000318"/>
    <property type="project" value="GO_Central"/>
</dbReference>
<dbReference type="InterPro" id="IPR001680">
    <property type="entry name" value="WD40_rpt"/>
</dbReference>
<evidence type="ECO:0000256" key="1">
    <source>
        <dbReference type="ARBA" id="ARBA00022574"/>
    </source>
</evidence>
<keyword evidence="5" id="KW-1185">Reference proteome</keyword>
<keyword evidence="2" id="KW-0677">Repeat</keyword>
<feature type="repeat" description="WD" evidence="3">
    <location>
        <begin position="514"/>
        <end position="555"/>
    </location>
</feature>
<dbReference type="PROSITE" id="PS50294">
    <property type="entry name" value="WD_REPEATS_REGION"/>
    <property type="match status" value="3"/>
</dbReference>
<dbReference type="GO" id="GO:0051015">
    <property type="term" value="F:actin filament binding"/>
    <property type="evidence" value="ECO:0000318"/>
    <property type="project" value="GO_Central"/>
</dbReference>
<accession>A2F8R8</accession>
<evidence type="ECO:0000256" key="2">
    <source>
        <dbReference type="ARBA" id="ARBA00022737"/>
    </source>
</evidence>
<sequence>MSVTPETTYAPHPTPQRGHGFFMSANDNTNTCAYCIDNLVYIVGLENLFDVNVYVGHQGKTTAATYSPNGRWVASADEAGNVKIWEPKCMETGLLLETRPISGPIFDISWTGDNERISVVGQGQNNSFGCVVAAQTGSAQGEVMGHTKVVNTGCLKPTRPFRFVTAGDDFTHVFYKGPPFKFDHSCKDHEKFVLCARFAPDGSVYATTGLDGKVCIYDGKESTKINVFQFPCGVTCISFSPDSKQGLISLTDGRALVINIADGSVAEEYKIGSEIWQQQAGTLWTKKYKISFSLNGDFNYLENGQVRVERAHSAAITSACLIPGGFVTADTRGMILFRKFGQSPYASANPEGVEVKTPHVIALALSKDGEHLYAARADATITVYKVADGNQEKTLNAKVPIKGLYNFGDDFLVHNQEGLLLLHDGEFTKIATPFSPTAVAVHPEFKEICIGGPKGATVFIDPKGAVLGEAKGHDSDVVAIAYSADGTKVATAAARKDITVWARDNLKEEIHTGWSLHSLPVTKILFAKDGQHLITVSADRTIRQWSLEKKRRYVVVERAHQQRINDAYWIDETHLLTVGEDAAAKIWAVAFI</sequence>
<protein>
    <submittedName>
        <fullName evidence="4">WD repeat protein, putative</fullName>
    </submittedName>
</protein>
<dbReference type="eggNOG" id="KOG0318">
    <property type="taxonomic scope" value="Eukaryota"/>
</dbReference>
<evidence type="ECO:0000313" key="4">
    <source>
        <dbReference type="EMBL" id="EAX98698.1"/>
    </source>
</evidence>
<organism evidence="4 5">
    <name type="scientific">Trichomonas vaginalis (strain ATCC PRA-98 / G3)</name>
    <dbReference type="NCBI Taxonomy" id="412133"/>
    <lineage>
        <taxon>Eukaryota</taxon>
        <taxon>Metamonada</taxon>
        <taxon>Parabasalia</taxon>
        <taxon>Trichomonadida</taxon>
        <taxon>Trichomonadidae</taxon>
        <taxon>Trichomonas</taxon>
    </lineage>
</organism>
<dbReference type="Pfam" id="PF00400">
    <property type="entry name" value="WD40"/>
    <property type="match status" value="4"/>
</dbReference>
<dbReference type="PANTHER" id="PTHR19856">
    <property type="entry name" value="WD-REPEATCONTAINING PROTEIN WDR1"/>
    <property type="match status" value="1"/>
</dbReference>
<dbReference type="Proteomes" id="UP000001542">
    <property type="component" value="Unassembled WGS sequence"/>
</dbReference>
<dbReference type="SMART" id="SM00320">
    <property type="entry name" value="WD40"/>
    <property type="match status" value="9"/>
</dbReference>
<feature type="repeat" description="WD" evidence="3">
    <location>
        <begin position="470"/>
        <end position="501"/>
    </location>
</feature>
<dbReference type="PANTHER" id="PTHR19856:SF0">
    <property type="entry name" value="WD REPEAT-CONTAINING PROTEIN 1"/>
    <property type="match status" value="1"/>
</dbReference>
<dbReference type="PROSITE" id="PS50082">
    <property type="entry name" value="WD_REPEATS_2"/>
    <property type="match status" value="4"/>
</dbReference>
<name>A2F8R8_TRIV3</name>
<dbReference type="SUPFAM" id="SSF75011">
    <property type="entry name" value="3-carboxy-cis,cis-mucoante lactonizing enzyme"/>
    <property type="match status" value="1"/>
</dbReference>
<dbReference type="AlphaFoldDB" id="A2F8R8"/>
<dbReference type="EMBL" id="DS113665">
    <property type="protein sequence ID" value="EAX98698.1"/>
    <property type="molecule type" value="Genomic_DNA"/>
</dbReference>
<keyword evidence="1 3" id="KW-0853">WD repeat</keyword>
<dbReference type="RefSeq" id="XP_001311628.1">
    <property type="nucleotide sequence ID" value="XM_001311627.1"/>
</dbReference>
<dbReference type="OMA" id="GSIDTCV"/>
<gene>
    <name evidence="4" type="ORF">TVAG_333620</name>
</gene>
<dbReference type="GO" id="GO:0030864">
    <property type="term" value="C:cortical actin cytoskeleton"/>
    <property type="evidence" value="ECO:0000318"/>
    <property type="project" value="GO_Central"/>
</dbReference>
<dbReference type="Gene3D" id="2.130.10.10">
    <property type="entry name" value="YVTN repeat-like/Quinoprotein amine dehydrogenase"/>
    <property type="match status" value="2"/>
</dbReference>
<dbReference type="STRING" id="5722.A2F8R8"/>
<reference evidence="4" key="2">
    <citation type="journal article" date="2007" name="Science">
        <title>Draft genome sequence of the sexually transmitted pathogen Trichomonas vaginalis.</title>
        <authorList>
            <person name="Carlton J.M."/>
            <person name="Hirt R.P."/>
            <person name="Silva J.C."/>
            <person name="Delcher A.L."/>
            <person name="Schatz M."/>
            <person name="Zhao Q."/>
            <person name="Wortman J.R."/>
            <person name="Bidwell S.L."/>
            <person name="Alsmark U.C.M."/>
            <person name="Besteiro S."/>
            <person name="Sicheritz-Ponten T."/>
            <person name="Noel C.J."/>
            <person name="Dacks J.B."/>
            <person name="Foster P.G."/>
            <person name="Simillion C."/>
            <person name="Van de Peer Y."/>
            <person name="Miranda-Saavedra D."/>
            <person name="Barton G.J."/>
            <person name="Westrop G.D."/>
            <person name="Mueller S."/>
            <person name="Dessi D."/>
            <person name="Fiori P.L."/>
            <person name="Ren Q."/>
            <person name="Paulsen I."/>
            <person name="Zhang H."/>
            <person name="Bastida-Corcuera F.D."/>
            <person name="Simoes-Barbosa A."/>
            <person name="Brown M.T."/>
            <person name="Hayes R.D."/>
            <person name="Mukherjee M."/>
            <person name="Okumura C.Y."/>
            <person name="Schneider R."/>
            <person name="Smith A.J."/>
            <person name="Vanacova S."/>
            <person name="Villalvazo M."/>
            <person name="Haas B.J."/>
            <person name="Pertea M."/>
            <person name="Feldblyum T.V."/>
            <person name="Utterback T.R."/>
            <person name="Shu C.L."/>
            <person name="Osoegawa K."/>
            <person name="de Jong P.J."/>
            <person name="Hrdy I."/>
            <person name="Horvathova L."/>
            <person name="Zubacova Z."/>
            <person name="Dolezal P."/>
            <person name="Malik S.B."/>
            <person name="Logsdon J.M. Jr."/>
            <person name="Henze K."/>
            <person name="Gupta A."/>
            <person name="Wang C.C."/>
            <person name="Dunne R.L."/>
            <person name="Upcroft J.A."/>
            <person name="Upcroft P."/>
            <person name="White O."/>
            <person name="Salzberg S.L."/>
            <person name="Tang P."/>
            <person name="Chiu C.-H."/>
            <person name="Lee Y.-S."/>
            <person name="Embley T.M."/>
            <person name="Coombs G.H."/>
            <person name="Mottram J.C."/>
            <person name="Tachezy J."/>
            <person name="Fraser-Liggett C.M."/>
            <person name="Johnson P.J."/>
        </authorList>
    </citation>
    <scope>NUCLEOTIDE SEQUENCE [LARGE SCALE GENOMIC DNA]</scope>
    <source>
        <strain evidence="4">G3</strain>
    </source>
</reference>
<dbReference type="FunCoup" id="A2F8R8">
    <property type="interactions" value="337"/>
</dbReference>
<dbReference type="InParanoid" id="A2F8R8"/>
<evidence type="ECO:0000256" key="3">
    <source>
        <dbReference type="PROSITE-ProRule" id="PRU00221"/>
    </source>
</evidence>
<feature type="repeat" description="WD" evidence="3">
    <location>
        <begin position="186"/>
        <end position="227"/>
    </location>
</feature>
<dbReference type="InterPro" id="IPR036322">
    <property type="entry name" value="WD40_repeat_dom_sf"/>
</dbReference>
<dbReference type="InterPro" id="IPR015943">
    <property type="entry name" value="WD40/YVTN_repeat-like_dom_sf"/>
</dbReference>
<proteinExistence type="predicted"/>
<reference evidence="4" key="1">
    <citation type="submission" date="2006-10" db="EMBL/GenBank/DDBJ databases">
        <authorList>
            <person name="Amadeo P."/>
            <person name="Zhao Q."/>
            <person name="Wortman J."/>
            <person name="Fraser-Liggett C."/>
            <person name="Carlton J."/>
        </authorList>
    </citation>
    <scope>NUCLEOTIDE SEQUENCE</scope>
    <source>
        <strain evidence="4">G3</strain>
    </source>
</reference>
<dbReference type="VEuPathDB" id="TrichDB:TVAGG3_1032650"/>